<sequence>MAESSASDSGASHETVRNVALIVLDTARATNIGGHASSGDRGESSSASTATFESIDERTMPALTSIADDGTAFERAFATAPWTLPSHASMFTGTYPSEHGAHGGHTYLTDTLRTLPEAFADAGYETVGVSNNTWITDEFGFDRGFDTLRRGWQYVQSDVDMGTVIRAEYLGGKIRAARERLFEGNPLVNTANIVYSELLQPTHDDGAERTTEWVGDWLRNREDDRPFFLFCNYIEPHVEYKPAREYAEPFLPEDGSYEEALEIRQDPRAYDVGDYEITDREFDLLRALYRGEQAYVDDHIATLRDHLEATGEWEDTLVVICGDHGEHVGEHDFFGHQYNLYDTLLHVPLVCHGGPFTDGGRREDLVQLLDLPATLCEAAGFSDPTLDAQGRSRSFHPTTDDRPREAIFAEYVAPQPSIERLEARFGEGELPDRVYEFDRKLRTIRTPEEKYVVGDDGFERLHDLETDPLEETDLSQEKTERTEALGQRLEAHFEGITDDTETGSVAMRDSTKERLADLGYL</sequence>
<protein>
    <submittedName>
        <fullName evidence="3">Sulfatase</fullName>
    </submittedName>
</protein>
<dbReference type="RefSeq" id="WP_338002458.1">
    <property type="nucleotide sequence ID" value="NZ_JAOPKA010000002.1"/>
</dbReference>
<accession>A0AAP2YX49</accession>
<organism evidence="3 4">
    <name type="scientific">Natronoglomus mannanivorans</name>
    <dbReference type="NCBI Taxonomy" id="2979990"/>
    <lineage>
        <taxon>Archaea</taxon>
        <taxon>Methanobacteriati</taxon>
        <taxon>Methanobacteriota</taxon>
        <taxon>Stenosarchaea group</taxon>
        <taxon>Halobacteria</taxon>
        <taxon>Halobacteriales</taxon>
        <taxon>Natrialbaceae</taxon>
        <taxon>Natronoglomus</taxon>
    </lineage>
</organism>
<comment type="caution">
    <text evidence="3">The sequence shown here is derived from an EMBL/GenBank/DDBJ whole genome shotgun (WGS) entry which is preliminary data.</text>
</comment>
<dbReference type="PANTHER" id="PTHR43751:SF3">
    <property type="entry name" value="SULFATASE N-TERMINAL DOMAIN-CONTAINING PROTEIN"/>
    <property type="match status" value="1"/>
</dbReference>
<dbReference type="InterPro" id="IPR000917">
    <property type="entry name" value="Sulfatase_N"/>
</dbReference>
<dbReference type="SUPFAM" id="SSF53649">
    <property type="entry name" value="Alkaline phosphatase-like"/>
    <property type="match status" value="1"/>
</dbReference>
<name>A0AAP2YX49_9EURY</name>
<dbReference type="CDD" id="cd16148">
    <property type="entry name" value="sulfatase_like"/>
    <property type="match status" value="1"/>
</dbReference>
<gene>
    <name evidence="3" type="ORF">OB960_04265</name>
</gene>
<dbReference type="EMBL" id="JAOPKA010000002">
    <property type="protein sequence ID" value="MCU4740613.1"/>
    <property type="molecule type" value="Genomic_DNA"/>
</dbReference>
<dbReference type="Gene3D" id="3.40.720.10">
    <property type="entry name" value="Alkaline Phosphatase, subunit A"/>
    <property type="match status" value="1"/>
</dbReference>
<dbReference type="Proteomes" id="UP001321018">
    <property type="component" value="Unassembled WGS sequence"/>
</dbReference>
<feature type="region of interest" description="Disordered" evidence="1">
    <location>
        <begin position="33"/>
        <end position="54"/>
    </location>
</feature>
<dbReference type="AlphaFoldDB" id="A0AAP2YX49"/>
<evidence type="ECO:0000313" key="3">
    <source>
        <dbReference type="EMBL" id="MCU4740613.1"/>
    </source>
</evidence>
<reference evidence="3" key="1">
    <citation type="submission" date="2022-09" db="EMBL/GenBank/DDBJ databases">
        <title>Enrichment on poylsaccharides allowed isolation of novel metabolic and taxonomic groups of Haloarchaea.</title>
        <authorList>
            <person name="Sorokin D.Y."/>
            <person name="Elcheninov A.G."/>
            <person name="Khizhniak T.V."/>
            <person name="Kolganova T.V."/>
            <person name="Kublanov I.V."/>
        </authorList>
    </citation>
    <scope>NUCLEOTIDE SEQUENCE</scope>
    <source>
        <strain evidence="3">AArc-xg1-1</strain>
    </source>
</reference>
<evidence type="ECO:0000313" key="4">
    <source>
        <dbReference type="Proteomes" id="UP001321018"/>
    </source>
</evidence>
<evidence type="ECO:0000259" key="2">
    <source>
        <dbReference type="Pfam" id="PF00884"/>
    </source>
</evidence>
<evidence type="ECO:0000256" key="1">
    <source>
        <dbReference type="SAM" id="MobiDB-lite"/>
    </source>
</evidence>
<dbReference type="InterPro" id="IPR052701">
    <property type="entry name" value="GAG_Ulvan_Degrading_Sulfatases"/>
</dbReference>
<proteinExistence type="predicted"/>
<feature type="domain" description="Sulfatase N-terminal" evidence="2">
    <location>
        <begin position="18"/>
        <end position="380"/>
    </location>
</feature>
<dbReference type="InterPro" id="IPR017850">
    <property type="entry name" value="Alkaline_phosphatase_core_sf"/>
</dbReference>
<dbReference type="PANTHER" id="PTHR43751">
    <property type="entry name" value="SULFATASE"/>
    <property type="match status" value="1"/>
</dbReference>
<dbReference type="Pfam" id="PF00884">
    <property type="entry name" value="Sulfatase"/>
    <property type="match status" value="1"/>
</dbReference>
<feature type="compositionally biased region" description="Low complexity" evidence="1">
    <location>
        <begin position="44"/>
        <end position="53"/>
    </location>
</feature>